<dbReference type="OrthoDB" id="9806267at2"/>
<dbReference type="CDD" id="cd00118">
    <property type="entry name" value="LysM"/>
    <property type="match status" value="1"/>
</dbReference>
<sequence>MIKRAWGLFVIMWISSVALFAAQLNNISVSQQAGQTTLYITINGPFTHRLFTLTNPNRVVLDLNSTKMGVNVNRLGLINSMIKQVRSGSPNAQSTRLVLDLNQQVQVRSAPWQYNGSVNGLRLDLIGSDNGRVVSKAKSPVINKPLKPVIKQAKAPIKNQPVVHKQPIITHQQPIKVPHSPSNKYLRDVIVVLDAGHGGKDPGAKGPRRSQEKNVVLAITLKLKQLIDRQPGMRAVLTRSGDYYVGLRERLEITRKYNGDVFVSIHADAFNNPHSNGASVFALSQSGATSEAARWIAEKENYSELGGVNLGDLDDSNGVVRSVLIDLSQTATINSALQMGGRVLGQLSGFTALHNNKVEQARFVVLKSPDIPSILVETGFISNPREESNLTNSAYQNRLSQAIFQGVKAYFWENPPHGSRIEAMINNKFHIVKAGETLPQIAARYHTSVHSIQTMNHLSGKTNLRPGQRLVVSSSWA</sequence>
<dbReference type="Gene3D" id="3.10.350.10">
    <property type="entry name" value="LysM domain"/>
    <property type="match status" value="1"/>
</dbReference>
<dbReference type="STRING" id="1212491.LFA_0366"/>
<evidence type="ECO:0000313" key="12">
    <source>
        <dbReference type="Proteomes" id="UP000032430"/>
    </source>
</evidence>
<evidence type="ECO:0000256" key="3">
    <source>
        <dbReference type="ARBA" id="ARBA00010860"/>
    </source>
</evidence>
<dbReference type="Pfam" id="PF01520">
    <property type="entry name" value="Amidase_3"/>
    <property type="match status" value="1"/>
</dbReference>
<dbReference type="SUPFAM" id="SSF53187">
    <property type="entry name" value="Zn-dependent exopeptidases"/>
    <property type="match status" value="1"/>
</dbReference>
<dbReference type="Pfam" id="PF01476">
    <property type="entry name" value="LysM"/>
    <property type="match status" value="1"/>
</dbReference>
<evidence type="ECO:0000256" key="5">
    <source>
        <dbReference type="ARBA" id="ARBA00022729"/>
    </source>
</evidence>
<dbReference type="InterPro" id="IPR050695">
    <property type="entry name" value="N-acetylmuramoyl_amidase_3"/>
</dbReference>
<dbReference type="PANTHER" id="PTHR30404">
    <property type="entry name" value="N-ACETYLMURAMOYL-L-ALANINE AMIDASE"/>
    <property type="match status" value="1"/>
</dbReference>
<dbReference type="GO" id="GO:0008745">
    <property type="term" value="F:N-acetylmuramoyl-L-alanine amidase activity"/>
    <property type="evidence" value="ECO:0007669"/>
    <property type="project" value="UniProtKB-EC"/>
</dbReference>
<evidence type="ECO:0000256" key="2">
    <source>
        <dbReference type="ARBA" id="ARBA00004418"/>
    </source>
</evidence>
<keyword evidence="5" id="KW-0732">Signal</keyword>
<evidence type="ECO:0000256" key="1">
    <source>
        <dbReference type="ARBA" id="ARBA00001561"/>
    </source>
</evidence>
<dbReference type="PANTHER" id="PTHR30404:SF0">
    <property type="entry name" value="N-ACETYLMURAMOYL-L-ALANINE AMIDASE AMIC"/>
    <property type="match status" value="1"/>
</dbReference>
<dbReference type="InterPro" id="IPR036779">
    <property type="entry name" value="LysM_dom_sf"/>
</dbReference>
<dbReference type="InterPro" id="IPR018392">
    <property type="entry name" value="LysM"/>
</dbReference>
<comment type="catalytic activity">
    <reaction evidence="1">
        <text>Hydrolyzes the link between N-acetylmuramoyl residues and L-amino acid residues in certain cell-wall glycopeptides.</text>
        <dbReference type="EC" id="3.5.1.28"/>
    </reaction>
</comment>
<dbReference type="HOGENOM" id="CLU_014322_2_3_6"/>
<dbReference type="Gene3D" id="3.40.630.40">
    <property type="entry name" value="Zn-dependent exopeptidases"/>
    <property type="match status" value="1"/>
</dbReference>
<dbReference type="GO" id="GO:0030288">
    <property type="term" value="C:outer membrane-bounded periplasmic space"/>
    <property type="evidence" value="ECO:0007669"/>
    <property type="project" value="TreeGrafter"/>
</dbReference>
<evidence type="ECO:0000256" key="7">
    <source>
        <dbReference type="ARBA" id="ARBA00022801"/>
    </source>
</evidence>
<dbReference type="InterPro" id="IPR021731">
    <property type="entry name" value="AMIN_dom"/>
</dbReference>
<dbReference type="FunFam" id="3.40.630.40:FF:000001">
    <property type="entry name" value="N-acetylmuramoyl-L-alanine amidase"/>
    <property type="match status" value="1"/>
</dbReference>
<dbReference type="AlphaFoldDB" id="A0A098G1H4"/>
<dbReference type="PROSITE" id="PS51782">
    <property type="entry name" value="LYSM"/>
    <property type="match status" value="1"/>
</dbReference>
<dbReference type="Pfam" id="PF11741">
    <property type="entry name" value="AMIN"/>
    <property type="match status" value="1"/>
</dbReference>
<keyword evidence="6" id="KW-0574">Periplasm</keyword>
<organism evidence="11 12">
    <name type="scientific">Legionella fallonii LLAP-10</name>
    <dbReference type="NCBI Taxonomy" id="1212491"/>
    <lineage>
        <taxon>Bacteria</taxon>
        <taxon>Pseudomonadati</taxon>
        <taxon>Pseudomonadota</taxon>
        <taxon>Gammaproteobacteria</taxon>
        <taxon>Legionellales</taxon>
        <taxon>Legionellaceae</taxon>
        <taxon>Legionella</taxon>
    </lineage>
</organism>
<evidence type="ECO:0000256" key="4">
    <source>
        <dbReference type="ARBA" id="ARBA00011901"/>
    </source>
</evidence>
<accession>A0A098G1H4</accession>
<dbReference type="EC" id="3.5.1.28" evidence="4"/>
<dbReference type="SMART" id="SM00646">
    <property type="entry name" value="Ami_3"/>
    <property type="match status" value="1"/>
</dbReference>
<comment type="similarity">
    <text evidence="3">Belongs to the N-acetylmuramoyl-L-alanine amidase 3 family.</text>
</comment>
<dbReference type="GO" id="GO:0071555">
    <property type="term" value="P:cell wall organization"/>
    <property type="evidence" value="ECO:0007669"/>
    <property type="project" value="UniProtKB-KW"/>
</dbReference>
<protein>
    <recommendedName>
        <fullName evidence="9">N-acetylmuramoyl-L-alanine amidase AmiC</fullName>
        <ecNumber evidence="4">3.5.1.28</ecNumber>
    </recommendedName>
</protein>
<dbReference type="KEGG" id="lfa:LFA_0366"/>
<proteinExistence type="inferred from homology"/>
<dbReference type="RefSeq" id="WP_045094641.1">
    <property type="nucleotide sequence ID" value="NZ_LN614827.1"/>
</dbReference>
<evidence type="ECO:0000256" key="8">
    <source>
        <dbReference type="ARBA" id="ARBA00023316"/>
    </source>
</evidence>
<comment type="subcellular location">
    <subcellularLocation>
        <location evidence="2">Periplasm</location>
    </subcellularLocation>
</comment>
<dbReference type="CDD" id="cd02696">
    <property type="entry name" value="MurNAc-LAA"/>
    <property type="match status" value="1"/>
</dbReference>
<dbReference type="InterPro" id="IPR002508">
    <property type="entry name" value="MurNAc-LAA_cat"/>
</dbReference>
<evidence type="ECO:0000256" key="9">
    <source>
        <dbReference type="ARBA" id="ARBA00074581"/>
    </source>
</evidence>
<evidence type="ECO:0000313" key="11">
    <source>
        <dbReference type="EMBL" id="CEG55836.1"/>
    </source>
</evidence>
<dbReference type="Proteomes" id="UP000032430">
    <property type="component" value="Chromosome I"/>
</dbReference>
<evidence type="ECO:0000259" key="10">
    <source>
        <dbReference type="PROSITE" id="PS51782"/>
    </source>
</evidence>
<keyword evidence="8" id="KW-0961">Cell wall biogenesis/degradation</keyword>
<keyword evidence="7 11" id="KW-0378">Hydrolase</keyword>
<gene>
    <name evidence="11" type="primary">amiB</name>
    <name evidence="11" type="ORF">LFA_0366</name>
</gene>
<dbReference type="SUPFAM" id="SSF54106">
    <property type="entry name" value="LysM domain"/>
    <property type="match status" value="1"/>
</dbReference>
<keyword evidence="12" id="KW-1185">Reference proteome</keyword>
<dbReference type="EMBL" id="LN614827">
    <property type="protein sequence ID" value="CEG55836.1"/>
    <property type="molecule type" value="Genomic_DNA"/>
</dbReference>
<dbReference type="Gene3D" id="2.60.40.3500">
    <property type="match status" value="1"/>
</dbReference>
<feature type="domain" description="LysM" evidence="10">
    <location>
        <begin position="428"/>
        <end position="472"/>
    </location>
</feature>
<evidence type="ECO:0000256" key="6">
    <source>
        <dbReference type="ARBA" id="ARBA00022764"/>
    </source>
</evidence>
<dbReference type="GO" id="GO:0009253">
    <property type="term" value="P:peptidoglycan catabolic process"/>
    <property type="evidence" value="ECO:0007669"/>
    <property type="project" value="InterPro"/>
</dbReference>
<reference evidence="12" key="1">
    <citation type="submission" date="2014-09" db="EMBL/GenBank/DDBJ databases">
        <authorList>
            <person name="Gomez-Valero L."/>
        </authorList>
    </citation>
    <scope>NUCLEOTIDE SEQUENCE [LARGE SCALE GENOMIC DNA]</scope>
    <source>
        <strain evidence="12">ATCC700992</strain>
    </source>
</reference>
<dbReference type="SMART" id="SM00257">
    <property type="entry name" value="LysM"/>
    <property type="match status" value="1"/>
</dbReference>
<name>A0A098G1H4_9GAMM</name>